<dbReference type="Gene3D" id="3.30.420.240">
    <property type="match status" value="1"/>
</dbReference>
<keyword evidence="2" id="KW-1185">Reference proteome</keyword>
<sequence>MAVAAVKKKSKFDMVMDDFKAFAKNFIKIVDNEGNTIPFLLNKEQAEFVDTMQKFNIIAKSRQIGFSTMSLGICLYNAVKYPNTNYMIVSLSGESVTSLFEKLKFMNDNLPREKYPFPKTMRDNRGELVLENGSRVQVAASDGKSIGRGNTYQYILISEMAFYGGDQTKVLTSLEQALAKNNTSRLVIETTANGTANYYYELFMKSWKGKTNYIAFFYGWTSDAYKEQFRFEHDTAEEWFKLNNKGQRLMAKDLTDEEKRIHNMGANLRMLMWRQWKLSSMQLIDFQTEYPSYPEEAFKTSGQNVFDQSKILERIENLLPPLSRDELKTELPDTLLKYIGRGLNVYHLPRRNVKYYGGSDVSSGSGGDSSSLSLMDSDGVQALAFANNKVSVYEFAEFLNAVGRYYNYAFLAVEKNSYGLPVIERLRNDYHYMNLYKHKTFDQKGNKKFILGWLTTDKTKAIMISDYKESFEKGLILVEDKDTLQQMILFVEQNGKMGNVKGKNNHDDLVISHSLAVQAMKNNKWYV</sequence>
<dbReference type="RefSeq" id="WP_036654671.1">
    <property type="nucleotide sequence ID" value="NZ_JQCR01000003.1"/>
</dbReference>
<dbReference type="STRING" id="268407.PWYN_18075"/>
<gene>
    <name evidence="1" type="ORF">PWYN_18075</name>
</gene>
<dbReference type="Proteomes" id="UP000029734">
    <property type="component" value="Unassembled WGS sequence"/>
</dbReference>
<dbReference type="EMBL" id="JQCR01000003">
    <property type="protein sequence ID" value="KGE16621.1"/>
    <property type="molecule type" value="Genomic_DNA"/>
</dbReference>
<dbReference type="InterPro" id="IPR027417">
    <property type="entry name" value="P-loop_NTPase"/>
</dbReference>
<name>A0A098M3M4_9BACL</name>
<reference evidence="1 2" key="1">
    <citation type="submission" date="2014-08" db="EMBL/GenBank/DDBJ databases">
        <authorList>
            <person name="den Bakker H.C."/>
        </authorList>
    </citation>
    <scope>NUCLEOTIDE SEQUENCE [LARGE SCALE GENOMIC DNA]</scope>
    <source>
        <strain evidence="1 2">DSM 18334</strain>
    </source>
</reference>
<accession>A0A098M3M4</accession>
<evidence type="ECO:0000313" key="2">
    <source>
        <dbReference type="Proteomes" id="UP000029734"/>
    </source>
</evidence>
<dbReference type="AlphaFoldDB" id="A0A098M3M4"/>
<reference evidence="1 2" key="2">
    <citation type="submission" date="2014-10" db="EMBL/GenBank/DDBJ databases">
        <title>Comparative genomics of the Paenibacillus odorifer group.</title>
        <authorList>
            <person name="Tsai Y.-C."/>
            <person name="Martin N."/>
            <person name="Korlach J."/>
            <person name="Wiedmann M."/>
        </authorList>
    </citation>
    <scope>NUCLEOTIDE SEQUENCE [LARGE SCALE GENOMIC DNA]</scope>
    <source>
        <strain evidence="1 2">DSM 18334</strain>
    </source>
</reference>
<comment type="caution">
    <text evidence="1">The sequence shown here is derived from an EMBL/GenBank/DDBJ whole genome shotgun (WGS) entry which is preliminary data.</text>
</comment>
<evidence type="ECO:0000313" key="1">
    <source>
        <dbReference type="EMBL" id="KGE16621.1"/>
    </source>
</evidence>
<dbReference type="eggNOG" id="COG4373">
    <property type="taxonomic scope" value="Bacteria"/>
</dbReference>
<proteinExistence type="predicted"/>
<organism evidence="1 2">
    <name type="scientific">Paenibacillus wynnii</name>
    <dbReference type="NCBI Taxonomy" id="268407"/>
    <lineage>
        <taxon>Bacteria</taxon>
        <taxon>Bacillati</taxon>
        <taxon>Bacillota</taxon>
        <taxon>Bacilli</taxon>
        <taxon>Bacillales</taxon>
        <taxon>Paenibacillaceae</taxon>
        <taxon>Paenibacillus</taxon>
    </lineage>
</organism>
<dbReference type="Gene3D" id="3.40.50.300">
    <property type="entry name" value="P-loop containing nucleotide triphosphate hydrolases"/>
    <property type="match status" value="1"/>
</dbReference>
<dbReference type="OrthoDB" id="9768556at2"/>
<protein>
    <submittedName>
        <fullName evidence="1">DNA packaging protein</fullName>
    </submittedName>
</protein>